<dbReference type="PRINTS" id="PR00598">
    <property type="entry name" value="HTHMARR"/>
</dbReference>
<dbReference type="InterPro" id="IPR000835">
    <property type="entry name" value="HTH_MarR-typ"/>
</dbReference>
<evidence type="ECO:0000259" key="1">
    <source>
        <dbReference type="PROSITE" id="PS50995"/>
    </source>
</evidence>
<reference evidence="3" key="1">
    <citation type="journal article" date="2019" name="Int. J. Syst. Evol. Microbiol.">
        <title>The Global Catalogue of Microorganisms (GCM) 10K type strain sequencing project: providing services to taxonomists for standard genome sequencing and annotation.</title>
        <authorList>
            <consortium name="The Broad Institute Genomics Platform"/>
            <consortium name="The Broad Institute Genome Sequencing Center for Infectious Disease"/>
            <person name="Wu L."/>
            <person name="Ma J."/>
        </authorList>
    </citation>
    <scope>NUCLEOTIDE SEQUENCE [LARGE SCALE GENOMIC DNA]</scope>
    <source>
        <strain evidence="3">JCM 13813</strain>
    </source>
</reference>
<dbReference type="EMBL" id="BAAAMQ010000009">
    <property type="protein sequence ID" value="GAA2102217.1"/>
    <property type="molecule type" value="Genomic_DNA"/>
</dbReference>
<organism evidence="2 3">
    <name type="scientific">Nocardioides furvisabuli</name>
    <dbReference type="NCBI Taxonomy" id="375542"/>
    <lineage>
        <taxon>Bacteria</taxon>
        <taxon>Bacillati</taxon>
        <taxon>Actinomycetota</taxon>
        <taxon>Actinomycetes</taxon>
        <taxon>Propionibacteriales</taxon>
        <taxon>Nocardioidaceae</taxon>
        <taxon>Nocardioides</taxon>
    </lineage>
</organism>
<evidence type="ECO:0000313" key="2">
    <source>
        <dbReference type="EMBL" id="GAA2102217.1"/>
    </source>
</evidence>
<protein>
    <submittedName>
        <fullName evidence="2">MarR family transcriptional regulator</fullName>
    </submittedName>
</protein>
<dbReference type="Gene3D" id="1.10.10.10">
    <property type="entry name" value="Winged helix-like DNA-binding domain superfamily/Winged helix DNA-binding domain"/>
    <property type="match status" value="1"/>
</dbReference>
<comment type="caution">
    <text evidence="2">The sequence shown here is derived from an EMBL/GenBank/DDBJ whole genome shotgun (WGS) entry which is preliminary data.</text>
</comment>
<dbReference type="PANTHER" id="PTHR33164">
    <property type="entry name" value="TRANSCRIPTIONAL REGULATOR, MARR FAMILY"/>
    <property type="match status" value="1"/>
</dbReference>
<dbReference type="SMART" id="SM00347">
    <property type="entry name" value="HTH_MARR"/>
    <property type="match status" value="1"/>
</dbReference>
<name>A0ABP5IQ10_9ACTN</name>
<dbReference type="Proteomes" id="UP001501161">
    <property type="component" value="Unassembled WGS sequence"/>
</dbReference>
<proteinExistence type="predicted"/>
<feature type="domain" description="HTH marR-type" evidence="1">
    <location>
        <begin position="11"/>
        <end position="146"/>
    </location>
</feature>
<sequence>MGISDDAVEVRARGWRRLAALHQLIEARLERALQERHGLSVVEFTVLDALSRQDGWHLRMAQLARATGLSPSATTRLVNRLEGRGLITRILCEDDRRGIYTEPTAAGRRLLRTARPTHDAVLDEALGEAAETPELSDLARTVVELV</sequence>
<dbReference type="PROSITE" id="PS50995">
    <property type="entry name" value="HTH_MARR_2"/>
    <property type="match status" value="1"/>
</dbReference>
<evidence type="ECO:0000313" key="3">
    <source>
        <dbReference type="Proteomes" id="UP001501161"/>
    </source>
</evidence>
<dbReference type="RefSeq" id="WP_231250391.1">
    <property type="nucleotide sequence ID" value="NZ_BAAAMQ010000009.1"/>
</dbReference>
<keyword evidence="3" id="KW-1185">Reference proteome</keyword>
<dbReference type="InterPro" id="IPR039422">
    <property type="entry name" value="MarR/SlyA-like"/>
</dbReference>
<dbReference type="Pfam" id="PF12802">
    <property type="entry name" value="MarR_2"/>
    <property type="match status" value="1"/>
</dbReference>
<accession>A0ABP5IQ10</accession>
<dbReference type="InterPro" id="IPR036388">
    <property type="entry name" value="WH-like_DNA-bd_sf"/>
</dbReference>
<dbReference type="PANTHER" id="PTHR33164:SF99">
    <property type="entry name" value="MARR FAMILY REGULATORY PROTEIN"/>
    <property type="match status" value="1"/>
</dbReference>
<gene>
    <name evidence="2" type="ORF">GCM10009726_13040</name>
</gene>
<dbReference type="InterPro" id="IPR036390">
    <property type="entry name" value="WH_DNA-bd_sf"/>
</dbReference>
<dbReference type="SUPFAM" id="SSF46785">
    <property type="entry name" value="Winged helix' DNA-binding domain"/>
    <property type="match status" value="1"/>
</dbReference>